<evidence type="ECO:0000313" key="3">
    <source>
        <dbReference type="Proteomes" id="UP000198990"/>
    </source>
</evidence>
<dbReference type="EMBL" id="FNZN01000007">
    <property type="protein sequence ID" value="SEL92213.1"/>
    <property type="molecule type" value="Genomic_DNA"/>
</dbReference>
<dbReference type="AlphaFoldDB" id="A0A1H7U5G5"/>
<dbReference type="PANTHER" id="PTHR43777:SF1">
    <property type="entry name" value="MOLYBDENUM COFACTOR CYTIDYLYLTRANSFERASE"/>
    <property type="match status" value="1"/>
</dbReference>
<dbReference type="CDD" id="cd04182">
    <property type="entry name" value="GT_2_like_f"/>
    <property type="match status" value="1"/>
</dbReference>
<keyword evidence="2" id="KW-0548">Nucleotidyltransferase</keyword>
<gene>
    <name evidence="2" type="ORF">SAMN04488008_10713</name>
</gene>
<dbReference type="OrthoDB" id="9779263at2"/>
<evidence type="ECO:0000259" key="1">
    <source>
        <dbReference type="Pfam" id="PF12804"/>
    </source>
</evidence>
<dbReference type="SUPFAM" id="SSF53448">
    <property type="entry name" value="Nucleotide-diphospho-sugar transferases"/>
    <property type="match status" value="1"/>
</dbReference>
<sequence length="208" mass="23502">MNENLHVVVLIMAAGASRRMKGVKQLLPWKNSNFLTETIKTVQKSKARTVSVVLGSHAERIKRECNLTQIGVDVILNPNWDEGLGNSIAIGVKEILKKFHDLDGILICLADQPLLTSDYFDSLIYQFKKDTTKIVATNYGKRVGVPALFPKFLFNELECLNGDQGARDLLKNHIKNIISLDAENQQIDIDTEEEYHKLIIQTKIKNEE</sequence>
<dbReference type="GO" id="GO:0016779">
    <property type="term" value="F:nucleotidyltransferase activity"/>
    <property type="evidence" value="ECO:0007669"/>
    <property type="project" value="UniProtKB-KW"/>
</dbReference>
<dbReference type="Proteomes" id="UP000198990">
    <property type="component" value="Unassembled WGS sequence"/>
</dbReference>
<keyword evidence="2" id="KW-0808">Transferase</keyword>
<name>A0A1H7U5G5_9FLAO</name>
<protein>
    <submittedName>
        <fullName evidence="2">Molybdenum cofactor cytidylyltransferase</fullName>
    </submittedName>
</protein>
<dbReference type="InterPro" id="IPR025877">
    <property type="entry name" value="MobA-like_NTP_Trfase"/>
</dbReference>
<dbReference type="Pfam" id="PF12804">
    <property type="entry name" value="NTP_transf_3"/>
    <property type="match status" value="1"/>
</dbReference>
<dbReference type="STRING" id="228957.SAMN04488008_10713"/>
<accession>A0A1H7U5G5</accession>
<dbReference type="InterPro" id="IPR029044">
    <property type="entry name" value="Nucleotide-diphossugar_trans"/>
</dbReference>
<feature type="domain" description="MobA-like NTP transferase" evidence="1">
    <location>
        <begin position="9"/>
        <end position="173"/>
    </location>
</feature>
<organism evidence="2 3">
    <name type="scientific">Maribacter orientalis</name>
    <dbReference type="NCBI Taxonomy" id="228957"/>
    <lineage>
        <taxon>Bacteria</taxon>
        <taxon>Pseudomonadati</taxon>
        <taxon>Bacteroidota</taxon>
        <taxon>Flavobacteriia</taxon>
        <taxon>Flavobacteriales</taxon>
        <taxon>Flavobacteriaceae</taxon>
        <taxon>Maribacter</taxon>
    </lineage>
</organism>
<proteinExistence type="predicted"/>
<reference evidence="3" key="1">
    <citation type="submission" date="2016-10" db="EMBL/GenBank/DDBJ databases">
        <authorList>
            <person name="Varghese N."/>
            <person name="Submissions S."/>
        </authorList>
    </citation>
    <scope>NUCLEOTIDE SEQUENCE [LARGE SCALE GENOMIC DNA]</scope>
    <source>
        <strain evidence="3">DSM 16471</strain>
    </source>
</reference>
<dbReference type="PANTHER" id="PTHR43777">
    <property type="entry name" value="MOLYBDENUM COFACTOR CYTIDYLYLTRANSFERASE"/>
    <property type="match status" value="1"/>
</dbReference>
<evidence type="ECO:0000313" key="2">
    <source>
        <dbReference type="EMBL" id="SEL92213.1"/>
    </source>
</evidence>
<dbReference type="Gene3D" id="3.90.550.10">
    <property type="entry name" value="Spore Coat Polysaccharide Biosynthesis Protein SpsA, Chain A"/>
    <property type="match status" value="1"/>
</dbReference>
<keyword evidence="3" id="KW-1185">Reference proteome</keyword>
<dbReference type="RefSeq" id="WP_143057824.1">
    <property type="nucleotide sequence ID" value="NZ_FNZN01000007.1"/>
</dbReference>